<dbReference type="Proteomes" id="UP000060513">
    <property type="component" value="Chromosome"/>
</dbReference>
<sequence>MRLLRVGGTWERLLQQVQAATDAAGKIDREISVGSTIVGAHRHAAGARTDPPPTPASKGVEQAVRQDETPWHSLVGRLVEVVLGVRAWAARGAGAPANST</sequence>
<dbReference type="RefSeq" id="WP_005309258.1">
    <property type="nucleotide sequence ID" value="NZ_CP011340.1"/>
</dbReference>
<accession>A0A0M4DEX4</accession>
<dbReference type="OrthoDB" id="4546548at2"/>
<proteinExistence type="predicted"/>
<reference evidence="1 2" key="1">
    <citation type="submission" date="2015-08" db="EMBL/GenBank/DDBJ databases">
        <title>Genome sequence of the pristinamycin over-producing bacterium Streptomyces pristinaespiralis HCCB10218.</title>
        <authorList>
            <person name="Tian J."/>
            <person name="Yang J."/>
            <person name="Li L."/>
            <person name="Ruan L."/>
            <person name="Wei W."/>
            <person name="Zheng G."/>
            <person name="Wei Z."/>
            <person name="Yang S."/>
            <person name="Ge M."/>
            <person name="Jiang W."/>
            <person name="Lu Y."/>
        </authorList>
    </citation>
    <scope>NUCLEOTIDE SEQUENCE [LARGE SCALE GENOMIC DNA]</scope>
    <source>
        <strain evidence="1 2">HCCB 10218</strain>
    </source>
</reference>
<dbReference type="AlphaFoldDB" id="A0A0M4DEX4"/>
<evidence type="ECO:0000313" key="2">
    <source>
        <dbReference type="Proteomes" id="UP000060513"/>
    </source>
</evidence>
<protein>
    <submittedName>
        <fullName evidence="1">Transposase</fullName>
    </submittedName>
</protein>
<dbReference type="EMBL" id="CP011340">
    <property type="protein sequence ID" value="ALC19492.1"/>
    <property type="molecule type" value="Genomic_DNA"/>
</dbReference>
<dbReference type="KEGG" id="spri:SPRI_1186"/>
<evidence type="ECO:0000313" key="1">
    <source>
        <dbReference type="EMBL" id="ALC19492.1"/>
    </source>
</evidence>
<gene>
    <name evidence="1" type="ORF">SPRI_1186</name>
</gene>
<name>A0A0M4DEX4_STRPR</name>
<dbReference type="GeneID" id="97237740"/>
<dbReference type="STRING" id="38300.SPRI_1186"/>
<organism evidence="1">
    <name type="scientific">Streptomyces pristinaespiralis</name>
    <dbReference type="NCBI Taxonomy" id="38300"/>
    <lineage>
        <taxon>Bacteria</taxon>
        <taxon>Bacillati</taxon>
        <taxon>Actinomycetota</taxon>
        <taxon>Actinomycetes</taxon>
        <taxon>Kitasatosporales</taxon>
        <taxon>Streptomycetaceae</taxon>
        <taxon>Streptomyces</taxon>
    </lineage>
</organism>